<dbReference type="EMBL" id="AMRI01000004">
    <property type="protein sequence ID" value="EKE76692.1"/>
    <property type="molecule type" value="Genomic_DNA"/>
</dbReference>
<dbReference type="SUPFAM" id="SSF56235">
    <property type="entry name" value="N-terminal nucleophile aminohydrolases (Ntn hydrolases)"/>
    <property type="match status" value="1"/>
</dbReference>
<dbReference type="PATRIC" id="fig|745411.4.peg.754"/>
<dbReference type="InterPro" id="IPR051792">
    <property type="entry name" value="GGT_bact"/>
</dbReference>
<comment type="catalytic activity">
    <reaction evidence="1 11">
        <text>an S-substituted glutathione + H2O = an S-substituted L-cysteinylglycine + L-glutamate</text>
        <dbReference type="Rhea" id="RHEA:59468"/>
        <dbReference type="ChEBI" id="CHEBI:15377"/>
        <dbReference type="ChEBI" id="CHEBI:29985"/>
        <dbReference type="ChEBI" id="CHEBI:90779"/>
        <dbReference type="ChEBI" id="CHEBI:143103"/>
        <dbReference type="EC" id="3.4.19.13"/>
    </reaction>
</comment>
<dbReference type="EC" id="2.3.2.2" evidence="11"/>
<evidence type="ECO:0000256" key="11">
    <source>
        <dbReference type="RuleBase" id="RU368036"/>
    </source>
</evidence>
<comment type="pathway">
    <text evidence="11">Sulfur metabolism; glutathione metabolism.</text>
</comment>
<dbReference type="GO" id="GO:0036374">
    <property type="term" value="F:glutathione hydrolase activity"/>
    <property type="evidence" value="ECO:0007669"/>
    <property type="project" value="UniProtKB-UniRule"/>
</dbReference>
<evidence type="ECO:0000313" key="12">
    <source>
        <dbReference type="EMBL" id="EKE76692.1"/>
    </source>
</evidence>
<comment type="PTM">
    <text evidence="11">Cleaved by autocatalysis into a large and a small subunit.</text>
</comment>
<keyword evidence="11" id="KW-0317">Glutathione biosynthesis</keyword>
<comment type="catalytic activity">
    <reaction evidence="2 11">
        <text>glutathione + H2O = L-cysteinylglycine + L-glutamate</text>
        <dbReference type="Rhea" id="RHEA:28807"/>
        <dbReference type="ChEBI" id="CHEBI:15377"/>
        <dbReference type="ChEBI" id="CHEBI:29985"/>
        <dbReference type="ChEBI" id="CHEBI:57925"/>
        <dbReference type="ChEBI" id="CHEBI:61694"/>
        <dbReference type="EC" id="3.4.19.13"/>
    </reaction>
</comment>
<dbReference type="STRING" id="745411.B3C1_03825"/>
<sequence length="566" mass="61111">MRHLAWLALLPVLALAQGEVREPEAATGRIEQQKVVGSKLMMATANPLASEAGFAMLRQGGSAVDAVIAAEMVLTLVEPQSSGLGGGAFMLLWDQDKQRMQTLDARETAPKADTPELFMEDGKPMDFFKALVGGRSVGVPGLVKGFWEAHQHYGKLPWAKLFEPAIKLAKDGFEVSPRLAELVRMEMNPGLKSSATAKDYFFPHGQPLKAGTLLKNPALAKTMEAIAKAGPKAFYEGELAEALVKTVRGHATNPGQMTLADLKDYQPVWRDVVCGPYRQYQVCSAPPPAGGLVVVQQLGILNKLPALANWDVPAIHRFTQASRLAFADRNLYEGDPAFVEVPMAAMLDDSYLTRRSGLIGDADQPAVAGELAPRALTKSPELPSTSHLVAIDKDGNAVSMTASIEMGFGSTLMVGGFLLNNELTDFNFGAKDEQGRWVANRVQGGKRPRSSMAPSMVLYQGQLQGLIGSPGGSRIINYVTRTLVNVIDGGMDIQDAIAMPNVTNRNDYTALEKGTVAEDWVEGLKARGHDVRLIDLNSGLQGFWRLPDGRWQGGADPRREGKVLAE</sequence>
<dbReference type="eggNOG" id="COG0405">
    <property type="taxonomic scope" value="Bacteria"/>
</dbReference>
<dbReference type="RefSeq" id="WP_008483033.1">
    <property type="nucleotide sequence ID" value="NZ_AMRI01000004.1"/>
</dbReference>
<evidence type="ECO:0000256" key="6">
    <source>
        <dbReference type="ARBA" id="ARBA00023145"/>
    </source>
</evidence>
<feature type="binding site" evidence="10">
    <location>
        <position position="472"/>
    </location>
    <ligand>
        <name>L-glutamate</name>
        <dbReference type="ChEBI" id="CHEBI:29985"/>
    </ligand>
</feature>
<dbReference type="GO" id="GO:0006751">
    <property type="term" value="P:glutathione catabolic process"/>
    <property type="evidence" value="ECO:0007669"/>
    <property type="project" value="UniProtKB-UniRule"/>
</dbReference>
<dbReference type="InterPro" id="IPR000101">
    <property type="entry name" value="GGT_peptidase"/>
</dbReference>
<evidence type="ECO:0000313" key="13">
    <source>
        <dbReference type="Proteomes" id="UP000006755"/>
    </source>
</evidence>
<feature type="binding site" evidence="10">
    <location>
        <position position="425"/>
    </location>
    <ligand>
        <name>L-glutamate</name>
        <dbReference type="ChEBI" id="CHEBI:29985"/>
    </ligand>
</feature>
<accession>K2JQB6</accession>
<dbReference type="GO" id="GO:0103068">
    <property type="term" value="F:leukotriene C4 gamma-glutamyl transferase activity"/>
    <property type="evidence" value="ECO:0007669"/>
    <property type="project" value="UniProtKB-EC"/>
</dbReference>
<evidence type="ECO:0000256" key="1">
    <source>
        <dbReference type="ARBA" id="ARBA00001049"/>
    </source>
</evidence>
<comment type="similarity">
    <text evidence="3 11">Belongs to the gamma-glutamyltransferase family.</text>
</comment>
<dbReference type="AlphaFoldDB" id="K2JQB6"/>
<comment type="caution">
    <text evidence="12">The sequence shown here is derived from an EMBL/GenBank/DDBJ whole genome shotgun (WGS) entry which is preliminary data.</text>
</comment>
<evidence type="ECO:0000256" key="9">
    <source>
        <dbReference type="PIRSR" id="PIRSR600101-1"/>
    </source>
</evidence>
<dbReference type="UniPathway" id="UPA00204"/>
<dbReference type="GO" id="GO:0006750">
    <property type="term" value="P:glutathione biosynthetic process"/>
    <property type="evidence" value="ECO:0007669"/>
    <property type="project" value="UniProtKB-KW"/>
</dbReference>
<gene>
    <name evidence="12" type="ORF">B3C1_03825</name>
</gene>
<feature type="binding site" evidence="10">
    <location>
        <position position="106"/>
    </location>
    <ligand>
        <name>L-glutamate</name>
        <dbReference type="ChEBI" id="CHEBI:29985"/>
    </ligand>
</feature>
<dbReference type="InterPro" id="IPR029055">
    <property type="entry name" value="Ntn_hydrolases_N"/>
</dbReference>
<dbReference type="PANTHER" id="PTHR43199">
    <property type="entry name" value="GLUTATHIONE HYDROLASE"/>
    <property type="match status" value="1"/>
</dbReference>
<keyword evidence="7 11" id="KW-0012">Acyltransferase</keyword>
<protein>
    <recommendedName>
        <fullName evidence="11">Glutathione hydrolase proenzyme</fullName>
        <ecNumber evidence="11">2.3.2.2</ecNumber>
        <ecNumber evidence="11">3.4.19.13</ecNumber>
    </recommendedName>
    <component>
        <recommendedName>
            <fullName evidence="11">Glutathione hydrolase large chain</fullName>
        </recommendedName>
    </component>
    <component>
        <recommendedName>
            <fullName evidence="11">Glutathione hydrolase small chain</fullName>
        </recommendedName>
    </component>
</protein>
<dbReference type="Gene3D" id="3.60.20.40">
    <property type="match status" value="1"/>
</dbReference>
<keyword evidence="4 11" id="KW-0808">Transferase</keyword>
<dbReference type="InterPro" id="IPR043138">
    <property type="entry name" value="GGT_lsub"/>
</dbReference>
<keyword evidence="6 11" id="KW-0865">Zymogen</keyword>
<evidence type="ECO:0000256" key="10">
    <source>
        <dbReference type="PIRSR" id="PIRSR600101-2"/>
    </source>
</evidence>
<evidence type="ECO:0000256" key="7">
    <source>
        <dbReference type="ARBA" id="ARBA00023315"/>
    </source>
</evidence>
<dbReference type="NCBIfam" id="TIGR00066">
    <property type="entry name" value="g_glut_trans"/>
    <property type="match status" value="1"/>
</dbReference>
<keyword evidence="13" id="KW-1185">Reference proteome</keyword>
<organism evidence="12 13">
    <name type="scientific">Gallaecimonas xiamenensis 3-C-1</name>
    <dbReference type="NCBI Taxonomy" id="745411"/>
    <lineage>
        <taxon>Bacteria</taxon>
        <taxon>Pseudomonadati</taxon>
        <taxon>Pseudomonadota</taxon>
        <taxon>Gammaproteobacteria</taxon>
        <taxon>Enterobacterales</taxon>
        <taxon>Gallaecimonadaceae</taxon>
        <taxon>Gallaecimonas</taxon>
    </lineage>
</organism>
<proteinExistence type="inferred from homology"/>
<evidence type="ECO:0000256" key="8">
    <source>
        <dbReference type="ARBA" id="ARBA00047417"/>
    </source>
</evidence>
<evidence type="ECO:0000256" key="2">
    <source>
        <dbReference type="ARBA" id="ARBA00001089"/>
    </source>
</evidence>
<dbReference type="Pfam" id="PF01019">
    <property type="entry name" value="G_glu_transpept"/>
    <property type="match status" value="1"/>
</dbReference>
<evidence type="ECO:0000256" key="3">
    <source>
        <dbReference type="ARBA" id="ARBA00009381"/>
    </source>
</evidence>
<dbReference type="PRINTS" id="PR01210">
    <property type="entry name" value="GGTRANSPTASE"/>
</dbReference>
<name>K2JQB6_9GAMM</name>
<feature type="binding site" evidence="10">
    <location>
        <begin position="450"/>
        <end position="451"/>
    </location>
    <ligand>
        <name>L-glutamate</name>
        <dbReference type="ChEBI" id="CHEBI:29985"/>
    </ligand>
</feature>
<evidence type="ECO:0000256" key="4">
    <source>
        <dbReference type="ARBA" id="ARBA00022679"/>
    </source>
</evidence>
<dbReference type="EC" id="3.4.19.13" evidence="11"/>
<evidence type="ECO:0000256" key="5">
    <source>
        <dbReference type="ARBA" id="ARBA00022801"/>
    </source>
</evidence>
<keyword evidence="5 11" id="KW-0378">Hydrolase</keyword>
<comment type="catalytic activity">
    <reaction evidence="8 11">
        <text>an N-terminal (5-L-glutamyl)-[peptide] + an alpha-amino acid = 5-L-glutamyl amino acid + an N-terminal L-alpha-aminoacyl-[peptide]</text>
        <dbReference type="Rhea" id="RHEA:23904"/>
        <dbReference type="Rhea" id="RHEA-COMP:9780"/>
        <dbReference type="Rhea" id="RHEA-COMP:9795"/>
        <dbReference type="ChEBI" id="CHEBI:77644"/>
        <dbReference type="ChEBI" id="CHEBI:78597"/>
        <dbReference type="ChEBI" id="CHEBI:78599"/>
        <dbReference type="ChEBI" id="CHEBI:78608"/>
        <dbReference type="EC" id="2.3.2.2"/>
    </reaction>
</comment>
<dbReference type="PANTHER" id="PTHR43199:SF1">
    <property type="entry name" value="GLUTATHIONE HYDROLASE PROENZYME"/>
    <property type="match status" value="1"/>
</dbReference>
<comment type="subunit">
    <text evidence="11">This enzyme consists of two polypeptide chains, which are synthesized in precursor form from a single polypeptide.</text>
</comment>
<feature type="active site" description="Nucleophile" evidence="9">
    <location>
        <position position="385"/>
    </location>
</feature>
<reference evidence="12 13" key="1">
    <citation type="journal article" date="2012" name="J. Bacteriol.">
        <title>Genome Sequence of Gallaecimonas xiamenensis Type Strain 3-C-1.</title>
        <authorList>
            <person name="Lai Q."/>
            <person name="Wang L."/>
            <person name="Wang W."/>
            <person name="Shao Z."/>
        </authorList>
    </citation>
    <scope>NUCLEOTIDE SEQUENCE [LARGE SCALE GENOMIC DNA]</scope>
    <source>
        <strain evidence="12 13">3-C-1</strain>
    </source>
</reference>
<dbReference type="Gene3D" id="1.10.246.130">
    <property type="match status" value="1"/>
</dbReference>
<dbReference type="Proteomes" id="UP000006755">
    <property type="component" value="Unassembled WGS sequence"/>
</dbReference>
<dbReference type="InterPro" id="IPR043137">
    <property type="entry name" value="GGT_ssub_C"/>
</dbReference>